<dbReference type="PANTHER" id="PTHR35068">
    <property type="entry name" value="BEN DOMAIN-CONTAINING PROTEIN 7"/>
    <property type="match status" value="1"/>
</dbReference>
<evidence type="ECO:0000259" key="2">
    <source>
        <dbReference type="PROSITE" id="PS51457"/>
    </source>
</evidence>
<proteinExistence type="predicted"/>
<organism evidence="3 4">
    <name type="scientific">Acipenser ruthenus</name>
    <name type="common">Sterlet sturgeon</name>
    <dbReference type="NCBI Taxonomy" id="7906"/>
    <lineage>
        <taxon>Eukaryota</taxon>
        <taxon>Metazoa</taxon>
        <taxon>Chordata</taxon>
        <taxon>Craniata</taxon>
        <taxon>Vertebrata</taxon>
        <taxon>Euteleostomi</taxon>
        <taxon>Actinopterygii</taxon>
        <taxon>Chondrostei</taxon>
        <taxon>Acipenseriformes</taxon>
        <taxon>Acipenseridae</taxon>
        <taxon>Acipenser</taxon>
    </lineage>
</organism>
<feature type="compositionally biased region" description="Basic residues" evidence="1">
    <location>
        <begin position="142"/>
        <end position="153"/>
    </location>
</feature>
<feature type="region of interest" description="Disordered" evidence="1">
    <location>
        <begin position="120"/>
        <end position="197"/>
    </location>
</feature>
<dbReference type="PANTHER" id="PTHR35068:SF1">
    <property type="entry name" value="BEN DOMAIN-CONTAINING PROTEIN 7"/>
    <property type="match status" value="1"/>
</dbReference>
<name>A0A444V7M9_ACIRT</name>
<feature type="compositionally biased region" description="Basic and acidic residues" evidence="1">
    <location>
        <begin position="177"/>
        <end position="188"/>
    </location>
</feature>
<dbReference type="EMBL" id="SCEB01001657">
    <property type="protein sequence ID" value="RXM96391.1"/>
    <property type="molecule type" value="Genomic_DNA"/>
</dbReference>
<reference evidence="3 4" key="1">
    <citation type="submission" date="2019-01" db="EMBL/GenBank/DDBJ databases">
        <title>Draft Genome and Complete Hox-Cluster Characterization of the Sterlet Sturgeon (Acipenser ruthenus).</title>
        <authorList>
            <person name="Wei Q."/>
        </authorList>
    </citation>
    <scope>NUCLEOTIDE SEQUENCE [LARGE SCALE GENOMIC DNA]</scope>
    <source>
        <strain evidence="3">WHYD16114868_AA</strain>
        <tissue evidence="3">Blood</tissue>
    </source>
</reference>
<dbReference type="InterPro" id="IPR053072">
    <property type="entry name" value="BEN_domain_protein_7"/>
</dbReference>
<comment type="caution">
    <text evidence="3">The sequence shown here is derived from an EMBL/GenBank/DDBJ whole genome shotgun (WGS) entry which is preliminary data.</text>
</comment>
<dbReference type="Pfam" id="PF10523">
    <property type="entry name" value="BEN"/>
    <property type="match status" value="1"/>
</dbReference>
<keyword evidence="4" id="KW-1185">Reference proteome</keyword>
<dbReference type="AlphaFoldDB" id="A0A444V7M9"/>
<dbReference type="Gene3D" id="1.10.10.2590">
    <property type="entry name" value="BEN domain"/>
    <property type="match status" value="1"/>
</dbReference>
<dbReference type="Proteomes" id="UP000289886">
    <property type="component" value="Unassembled WGS sequence"/>
</dbReference>
<evidence type="ECO:0000313" key="3">
    <source>
        <dbReference type="EMBL" id="RXM96391.1"/>
    </source>
</evidence>
<dbReference type="InterPro" id="IPR018379">
    <property type="entry name" value="BEN_domain"/>
</dbReference>
<feature type="compositionally biased region" description="Polar residues" evidence="1">
    <location>
        <begin position="120"/>
        <end position="139"/>
    </location>
</feature>
<dbReference type="GO" id="GO:0003677">
    <property type="term" value="F:DNA binding"/>
    <property type="evidence" value="ECO:0007669"/>
    <property type="project" value="InterPro"/>
</dbReference>
<sequence length="312" mass="35078">MEFSERKRSRKSQSFKLVNEDFEAGYLDCNTSADINGEPNNTAATTVWLGDKDVEIKNQITGMMRLLNDKAGRVYQRVGKEGENLKQEPQEVDLRVAQTFLHYTMQAILQELRAMRKLMQTQKGAQSKQRAQTNVSAQRLSMPRKRNRKKKPAQKVTAPASQSKKLCSQPGSTTEQSGKRDRPARERLGPSQPTPASAIDIHVPEYCLIREMPSSEPEVQLAEGYEVYIPKTQLDSILVNYTRSGSLLFRKLVCAFFDDTTLANSLPNGKRKRGLNDNRKGLDQNIVGAIKGRAFEKSTGHVWVDADKDCTA</sequence>
<evidence type="ECO:0000313" key="4">
    <source>
        <dbReference type="Proteomes" id="UP000289886"/>
    </source>
</evidence>
<protein>
    <submittedName>
        <fullName evidence="3">BEN domain-containing protein 7</fullName>
    </submittedName>
</protein>
<feature type="domain" description="BEN" evidence="2">
    <location>
        <begin position="224"/>
        <end position="312"/>
    </location>
</feature>
<evidence type="ECO:0000256" key="1">
    <source>
        <dbReference type="SAM" id="MobiDB-lite"/>
    </source>
</evidence>
<dbReference type="PROSITE" id="PS51457">
    <property type="entry name" value="BEN"/>
    <property type="match status" value="1"/>
</dbReference>
<gene>
    <name evidence="3" type="ORF">EOD39_15750</name>
</gene>
<feature type="compositionally biased region" description="Polar residues" evidence="1">
    <location>
        <begin position="159"/>
        <end position="176"/>
    </location>
</feature>
<accession>A0A444V7M9</accession>